<name>A0A9N8ZKR1_9GLOM</name>
<dbReference type="InterPro" id="IPR032675">
    <property type="entry name" value="LRR_dom_sf"/>
</dbReference>
<dbReference type="EMBL" id="CAJVPQ010000643">
    <property type="protein sequence ID" value="CAG8499117.1"/>
    <property type="molecule type" value="Genomic_DNA"/>
</dbReference>
<dbReference type="SUPFAM" id="SSF52047">
    <property type="entry name" value="RNI-like"/>
    <property type="match status" value="1"/>
</dbReference>
<evidence type="ECO:0000313" key="2">
    <source>
        <dbReference type="Proteomes" id="UP000789570"/>
    </source>
</evidence>
<dbReference type="OrthoDB" id="2324547at2759"/>
<sequence>MNLLPLDCNAEILDYLRDDEKSLYSIIRVNRAWCQLAVPLLWNRPFKVRRKASIIKTLISCLSEEDRVSILGEGIDNCFELKRASPLFDYPYYIRALDYRNLESSIENWISHKSSPLNDIGLSMFNLLGNLIFSRSRGLLNLNIRHYDYYYCKFGEHYTSVKDILTFNHLERSLEQLENLEIGFYSEPRENCDVVCESISGFFSALSKYSKCIQKVTIEILLDSTEIDKVNKVANSFSDFIRSQTKLSTLEVNQSLGGTFTNSLSESLNFLKFNDLKNVHSLLPALSACERLETLEISGYFAVEMIEDLHGSVNDLPPIHITNLHVYQLDEYEFEKHLEMFIIILLNLAKNSLRSLTLDYVNVPVIEAITGACSTLKHIALNMILMDASVFISYLSNFTCLESLIFIQDLDEEQEDDSMFSILPDLASRLPSTLKYLGLWAIMDTETLNKTLRKLKVPIEELDVFKRFDDSDMEVVIKYAEKNPKLRRLGYKKVSPTESKLSKDLLARASSIIKSIGDTRPIKNAVCL</sequence>
<gene>
    <name evidence="1" type="ORF">FCALED_LOCUS3611</name>
</gene>
<accession>A0A9N8ZKR1</accession>
<proteinExistence type="predicted"/>
<dbReference type="AlphaFoldDB" id="A0A9N8ZKR1"/>
<organism evidence="1 2">
    <name type="scientific">Funneliformis caledonium</name>
    <dbReference type="NCBI Taxonomy" id="1117310"/>
    <lineage>
        <taxon>Eukaryota</taxon>
        <taxon>Fungi</taxon>
        <taxon>Fungi incertae sedis</taxon>
        <taxon>Mucoromycota</taxon>
        <taxon>Glomeromycotina</taxon>
        <taxon>Glomeromycetes</taxon>
        <taxon>Glomerales</taxon>
        <taxon>Glomeraceae</taxon>
        <taxon>Funneliformis</taxon>
    </lineage>
</organism>
<keyword evidence="2" id="KW-1185">Reference proteome</keyword>
<reference evidence="1" key="1">
    <citation type="submission" date="2021-06" db="EMBL/GenBank/DDBJ databases">
        <authorList>
            <person name="Kallberg Y."/>
            <person name="Tangrot J."/>
            <person name="Rosling A."/>
        </authorList>
    </citation>
    <scope>NUCLEOTIDE SEQUENCE</scope>
    <source>
        <strain evidence="1">UK204</strain>
    </source>
</reference>
<dbReference type="Gene3D" id="3.80.10.10">
    <property type="entry name" value="Ribonuclease Inhibitor"/>
    <property type="match status" value="1"/>
</dbReference>
<comment type="caution">
    <text evidence="1">The sequence shown here is derived from an EMBL/GenBank/DDBJ whole genome shotgun (WGS) entry which is preliminary data.</text>
</comment>
<dbReference type="Proteomes" id="UP000789570">
    <property type="component" value="Unassembled WGS sequence"/>
</dbReference>
<protein>
    <submittedName>
        <fullName evidence="1">11255_t:CDS:1</fullName>
    </submittedName>
</protein>
<evidence type="ECO:0000313" key="1">
    <source>
        <dbReference type="EMBL" id="CAG8499117.1"/>
    </source>
</evidence>